<comment type="caution">
    <text evidence="6">The sequence shown here is derived from an EMBL/GenBank/DDBJ whole genome shotgun (WGS) entry which is preliminary data.</text>
</comment>
<accession>A0A556QQB8</accession>
<comment type="pathway">
    <text evidence="1">Cofactor biosynthesis; molybdopterin biosynthesis.</text>
</comment>
<evidence type="ECO:0000313" key="7">
    <source>
        <dbReference type="Proteomes" id="UP000315648"/>
    </source>
</evidence>
<evidence type="ECO:0000256" key="3">
    <source>
        <dbReference type="ARBA" id="ARBA00023150"/>
    </source>
</evidence>
<dbReference type="Gene3D" id="3.10.20.30">
    <property type="match status" value="1"/>
</dbReference>
<keyword evidence="3" id="KW-0501">Molybdenum cofactor biosynthesis</keyword>
<dbReference type="OrthoDB" id="200013at2"/>
<dbReference type="GO" id="GO:0000166">
    <property type="term" value="F:nucleotide binding"/>
    <property type="evidence" value="ECO:0007669"/>
    <property type="project" value="UniProtKB-KW"/>
</dbReference>
<proteinExistence type="inferred from homology"/>
<comment type="similarity">
    <text evidence="4">Belongs to the MoaD family.</text>
</comment>
<organism evidence="6 7">
    <name type="scientific">Rariglobus hedericola</name>
    <dbReference type="NCBI Taxonomy" id="2597822"/>
    <lineage>
        <taxon>Bacteria</taxon>
        <taxon>Pseudomonadati</taxon>
        <taxon>Verrucomicrobiota</taxon>
        <taxon>Opitutia</taxon>
        <taxon>Opitutales</taxon>
        <taxon>Opitutaceae</taxon>
        <taxon>Rariglobus</taxon>
    </lineage>
</organism>
<dbReference type="UniPathway" id="UPA00344"/>
<dbReference type="Proteomes" id="UP000315648">
    <property type="component" value="Unassembled WGS sequence"/>
</dbReference>
<dbReference type="InterPro" id="IPR012675">
    <property type="entry name" value="Beta-grasp_dom_sf"/>
</dbReference>
<gene>
    <name evidence="6" type="ORF">FPL22_05805</name>
</gene>
<sequence length="79" mass="8713">MTVLYFANARRITGFSEEEIPATEPLSISAFWEQLVQRHPDLASLRSSSRLARNNDFLTSSAHIEPTDEIAVIPPVSGG</sequence>
<dbReference type="InterPro" id="IPR003749">
    <property type="entry name" value="ThiS/MoaD-like"/>
</dbReference>
<dbReference type="Pfam" id="PF02597">
    <property type="entry name" value="ThiS"/>
    <property type="match status" value="1"/>
</dbReference>
<dbReference type="EMBL" id="VMBG01000001">
    <property type="protein sequence ID" value="TSJ78822.1"/>
    <property type="molecule type" value="Genomic_DNA"/>
</dbReference>
<dbReference type="GO" id="GO:0006777">
    <property type="term" value="P:Mo-molybdopterin cofactor biosynthetic process"/>
    <property type="evidence" value="ECO:0007669"/>
    <property type="project" value="UniProtKB-KW"/>
</dbReference>
<name>A0A556QQB8_9BACT</name>
<evidence type="ECO:0000313" key="6">
    <source>
        <dbReference type="EMBL" id="TSJ78822.1"/>
    </source>
</evidence>
<evidence type="ECO:0000256" key="5">
    <source>
        <dbReference type="ARBA" id="ARBA00024247"/>
    </source>
</evidence>
<keyword evidence="7" id="KW-1185">Reference proteome</keyword>
<keyword evidence="2" id="KW-0547">Nucleotide-binding</keyword>
<reference evidence="6 7" key="1">
    <citation type="submission" date="2019-07" db="EMBL/GenBank/DDBJ databases">
        <title>Description of 53C-WASEF.</title>
        <authorList>
            <person name="Pitt A."/>
            <person name="Hahn M.W."/>
        </authorList>
    </citation>
    <scope>NUCLEOTIDE SEQUENCE [LARGE SCALE GENOMIC DNA]</scope>
    <source>
        <strain evidence="6 7">53C-WASEF</strain>
    </source>
</reference>
<dbReference type="GO" id="GO:1990133">
    <property type="term" value="C:molybdopterin adenylyltransferase complex"/>
    <property type="evidence" value="ECO:0007669"/>
    <property type="project" value="TreeGrafter"/>
</dbReference>
<dbReference type="FunFam" id="3.10.20.30:FF:000010">
    <property type="entry name" value="Molybdopterin synthase sulfur carrier subunit"/>
    <property type="match status" value="1"/>
</dbReference>
<evidence type="ECO:0000256" key="4">
    <source>
        <dbReference type="ARBA" id="ARBA00024200"/>
    </source>
</evidence>
<dbReference type="RefSeq" id="WP_144229163.1">
    <property type="nucleotide sequence ID" value="NZ_CBCRVV010000046.1"/>
</dbReference>
<dbReference type="PANTHER" id="PTHR33359:SF1">
    <property type="entry name" value="MOLYBDOPTERIN SYNTHASE SULFUR CARRIER SUBUNIT"/>
    <property type="match status" value="1"/>
</dbReference>
<dbReference type="AlphaFoldDB" id="A0A556QQB8"/>
<protein>
    <recommendedName>
        <fullName evidence="5">Molybdopterin synthase sulfur carrier subunit</fullName>
    </recommendedName>
</protein>
<evidence type="ECO:0000256" key="2">
    <source>
        <dbReference type="ARBA" id="ARBA00022741"/>
    </source>
</evidence>
<dbReference type="SUPFAM" id="SSF54285">
    <property type="entry name" value="MoaD/ThiS"/>
    <property type="match status" value="1"/>
</dbReference>
<dbReference type="CDD" id="cd00754">
    <property type="entry name" value="Ubl_MoaD"/>
    <property type="match status" value="1"/>
</dbReference>
<dbReference type="InterPro" id="IPR016155">
    <property type="entry name" value="Mopterin_synth/thiamin_S_b"/>
</dbReference>
<dbReference type="PANTHER" id="PTHR33359">
    <property type="entry name" value="MOLYBDOPTERIN SYNTHASE SULFUR CARRIER SUBUNIT"/>
    <property type="match status" value="1"/>
</dbReference>
<dbReference type="InterPro" id="IPR044672">
    <property type="entry name" value="MOCS2A"/>
</dbReference>
<evidence type="ECO:0000256" key="1">
    <source>
        <dbReference type="ARBA" id="ARBA00005046"/>
    </source>
</evidence>